<name>A0ABD2A4X0_VESSQ</name>
<keyword evidence="2" id="KW-1185">Reference proteome</keyword>
<evidence type="ECO:0000313" key="1">
    <source>
        <dbReference type="EMBL" id="KAL2715401.1"/>
    </source>
</evidence>
<gene>
    <name evidence="1" type="ORF">V1478_015099</name>
</gene>
<accession>A0ABD2A4X0</accession>
<comment type="caution">
    <text evidence="1">The sequence shown here is derived from an EMBL/GenBank/DDBJ whole genome shotgun (WGS) entry which is preliminary data.</text>
</comment>
<dbReference type="Proteomes" id="UP001607302">
    <property type="component" value="Unassembled WGS sequence"/>
</dbReference>
<dbReference type="AlphaFoldDB" id="A0ABD2A4X0"/>
<dbReference type="EMBL" id="JAUDFV010000155">
    <property type="protein sequence ID" value="KAL2715401.1"/>
    <property type="molecule type" value="Genomic_DNA"/>
</dbReference>
<reference evidence="1 2" key="1">
    <citation type="journal article" date="2024" name="Ann. Entomol. Soc. Am.">
        <title>Genomic analyses of the southern and eastern yellowjacket wasps (Hymenoptera: Vespidae) reveal evolutionary signatures of social life.</title>
        <authorList>
            <person name="Catto M.A."/>
            <person name="Caine P.B."/>
            <person name="Orr S.E."/>
            <person name="Hunt B.G."/>
            <person name="Goodisman M.A.D."/>
        </authorList>
    </citation>
    <scope>NUCLEOTIDE SEQUENCE [LARGE SCALE GENOMIC DNA]</scope>
    <source>
        <strain evidence="1">233</strain>
        <tissue evidence="1">Head and thorax</tissue>
    </source>
</reference>
<protein>
    <submittedName>
        <fullName evidence="1">Uncharacterized protein</fullName>
    </submittedName>
</protein>
<sequence length="85" mass="9578">MLNGPVIRKRGLTLLQITLGPEFSVSSYHLVNTENADFKVESALRFICLKRRLFDHADLANFRVESSLARGSPDAATSTWWDLGR</sequence>
<proteinExistence type="predicted"/>
<evidence type="ECO:0000313" key="2">
    <source>
        <dbReference type="Proteomes" id="UP001607302"/>
    </source>
</evidence>
<organism evidence="1 2">
    <name type="scientific">Vespula squamosa</name>
    <name type="common">Southern yellow jacket</name>
    <name type="synonym">Wasp</name>
    <dbReference type="NCBI Taxonomy" id="30214"/>
    <lineage>
        <taxon>Eukaryota</taxon>
        <taxon>Metazoa</taxon>
        <taxon>Ecdysozoa</taxon>
        <taxon>Arthropoda</taxon>
        <taxon>Hexapoda</taxon>
        <taxon>Insecta</taxon>
        <taxon>Pterygota</taxon>
        <taxon>Neoptera</taxon>
        <taxon>Endopterygota</taxon>
        <taxon>Hymenoptera</taxon>
        <taxon>Apocrita</taxon>
        <taxon>Aculeata</taxon>
        <taxon>Vespoidea</taxon>
        <taxon>Vespidae</taxon>
        <taxon>Vespinae</taxon>
        <taxon>Vespula</taxon>
    </lineage>
</organism>